<evidence type="ECO:0000313" key="4">
    <source>
        <dbReference type="EMBL" id="AFZ69512.1"/>
    </source>
</evidence>
<proteinExistence type="inferred from homology"/>
<keyword evidence="4" id="KW-0614">Plasmid</keyword>
<dbReference type="PANTHER" id="PTHR23416:SF23">
    <property type="entry name" value="ACETYLTRANSFERASE C18B11.09C-RELATED"/>
    <property type="match status" value="1"/>
</dbReference>
<name>L0A8M3_DEIPD</name>
<dbReference type="Proteomes" id="UP000010467">
    <property type="component" value="Plasmid pDEIPE01"/>
</dbReference>
<dbReference type="AlphaFoldDB" id="L0A8M3"/>
<dbReference type="EMBL" id="CP003383">
    <property type="protein sequence ID" value="AFZ69512.1"/>
    <property type="molecule type" value="Genomic_DNA"/>
</dbReference>
<dbReference type="RefSeq" id="WP_015231413.1">
    <property type="nucleotide sequence ID" value="NC_019789.1"/>
</dbReference>
<dbReference type="Pfam" id="PF14602">
    <property type="entry name" value="Hexapep_2"/>
    <property type="match status" value="1"/>
</dbReference>
<keyword evidence="3" id="KW-0677">Repeat</keyword>
<comment type="similarity">
    <text evidence="1">Belongs to the transferase hexapeptide repeat family.</text>
</comment>
<keyword evidence="5" id="KW-1185">Reference proteome</keyword>
<reference evidence="5" key="1">
    <citation type="submission" date="2012-03" db="EMBL/GenBank/DDBJ databases">
        <title>Complete sequence of plasmid 1 of Deinococcus peraridilitoris DSM 19664.</title>
        <authorList>
            <person name="Lucas S."/>
            <person name="Copeland A."/>
            <person name="Lapidus A."/>
            <person name="Glavina del Rio T."/>
            <person name="Dalin E."/>
            <person name="Tice H."/>
            <person name="Bruce D."/>
            <person name="Goodwin L."/>
            <person name="Pitluck S."/>
            <person name="Peters L."/>
            <person name="Mikhailova N."/>
            <person name="Lu M."/>
            <person name="Kyrpides N."/>
            <person name="Mavromatis K."/>
            <person name="Ivanova N."/>
            <person name="Brettin T."/>
            <person name="Detter J.C."/>
            <person name="Han C."/>
            <person name="Larimer F."/>
            <person name="Land M."/>
            <person name="Hauser L."/>
            <person name="Markowitz V."/>
            <person name="Cheng J.-F."/>
            <person name="Hugenholtz P."/>
            <person name="Woyke T."/>
            <person name="Wu D."/>
            <person name="Pukall R."/>
            <person name="Steenblock K."/>
            <person name="Brambilla E."/>
            <person name="Klenk H.-P."/>
            <person name="Eisen J.A."/>
        </authorList>
    </citation>
    <scope>NUCLEOTIDE SEQUENCE [LARGE SCALE GENOMIC DNA]</scope>
    <source>
        <strain evidence="5">DSM 19664 / LMG 22246 / CIP 109416 / KR-200</strain>
        <plasmid evidence="5">Plasmid pDEIPE01</plasmid>
    </source>
</reference>
<dbReference type="OrthoDB" id="9812571at2"/>
<dbReference type="GO" id="GO:0008374">
    <property type="term" value="F:O-acyltransferase activity"/>
    <property type="evidence" value="ECO:0007669"/>
    <property type="project" value="TreeGrafter"/>
</dbReference>
<geneLocation type="plasmid" evidence="4 5">
    <name>pDEIPE01</name>
</geneLocation>
<dbReference type="GO" id="GO:0005829">
    <property type="term" value="C:cytosol"/>
    <property type="evidence" value="ECO:0007669"/>
    <property type="project" value="TreeGrafter"/>
</dbReference>
<dbReference type="InterPro" id="IPR018357">
    <property type="entry name" value="Hexapep_transf_CS"/>
</dbReference>
<evidence type="ECO:0008006" key="6">
    <source>
        <dbReference type="Google" id="ProtNLM"/>
    </source>
</evidence>
<evidence type="ECO:0000256" key="3">
    <source>
        <dbReference type="ARBA" id="ARBA00022737"/>
    </source>
</evidence>
<dbReference type="InterPro" id="IPR051159">
    <property type="entry name" value="Hexapeptide_acetyltransf"/>
</dbReference>
<keyword evidence="2" id="KW-0808">Transferase</keyword>
<organism evidence="4 5">
    <name type="scientific">Deinococcus peraridilitoris (strain DSM 19664 / LMG 22246 / CIP 109416 / KR-200)</name>
    <dbReference type="NCBI Taxonomy" id="937777"/>
    <lineage>
        <taxon>Bacteria</taxon>
        <taxon>Thermotogati</taxon>
        <taxon>Deinococcota</taxon>
        <taxon>Deinococci</taxon>
        <taxon>Deinococcales</taxon>
        <taxon>Deinococcaceae</taxon>
        <taxon>Deinococcus</taxon>
    </lineage>
</organism>
<dbReference type="HOGENOM" id="CLU_051638_7_1_0"/>
<dbReference type="PANTHER" id="PTHR23416">
    <property type="entry name" value="SIALIC ACID SYNTHASE-RELATED"/>
    <property type="match status" value="1"/>
</dbReference>
<evidence type="ECO:0000313" key="5">
    <source>
        <dbReference type="Proteomes" id="UP000010467"/>
    </source>
</evidence>
<dbReference type="PROSITE" id="PS00101">
    <property type="entry name" value="HEXAPEP_TRANSFERASES"/>
    <property type="match status" value="1"/>
</dbReference>
<accession>L0A8M3</accession>
<dbReference type="Gene3D" id="2.160.10.10">
    <property type="entry name" value="Hexapeptide repeat proteins"/>
    <property type="match status" value="1"/>
</dbReference>
<evidence type="ECO:0000256" key="1">
    <source>
        <dbReference type="ARBA" id="ARBA00007274"/>
    </source>
</evidence>
<dbReference type="KEGG" id="dpd:Deipe_4145"/>
<evidence type="ECO:0000256" key="2">
    <source>
        <dbReference type="ARBA" id="ARBA00022679"/>
    </source>
</evidence>
<protein>
    <recommendedName>
        <fullName evidence="6">Acetyltransferase (Isoleucine patch superfamily)</fullName>
    </recommendedName>
</protein>
<gene>
    <name evidence="4" type="ordered locus">Deipe_4145</name>
</gene>
<dbReference type="InterPro" id="IPR011004">
    <property type="entry name" value="Trimer_LpxA-like_sf"/>
</dbReference>
<dbReference type="SUPFAM" id="SSF51161">
    <property type="entry name" value="Trimeric LpxA-like enzymes"/>
    <property type="match status" value="1"/>
</dbReference>
<dbReference type="InterPro" id="IPR001451">
    <property type="entry name" value="Hexapep"/>
</dbReference>
<sequence length="199" mass="20686">MTLIQKVCRKLRRTIIAVRTKQHLRHIGVRLGVNITYYGTPIISCAPKSVISIGDNVVLCSESEATALGVNHPVVLRTLLPGAEIIIGSDVGISGGSICAAARVEIGAGSMLGANVTISDTDFHPVQHPARRYAPLSQAQHTPVTIGRNVFLGTGTIVLKGVSIGDNAVIGAGSVVTKDIPANSIAAGNPCRVLGVEQQ</sequence>